<evidence type="ECO:0000256" key="2">
    <source>
        <dbReference type="ARBA" id="ARBA00023125"/>
    </source>
</evidence>
<dbReference type="InterPro" id="IPR028082">
    <property type="entry name" value="Peripla_BP_I"/>
</dbReference>
<evidence type="ECO:0000259" key="4">
    <source>
        <dbReference type="PROSITE" id="PS50949"/>
    </source>
</evidence>
<dbReference type="PANTHER" id="PTHR30146">
    <property type="entry name" value="LACI-RELATED TRANSCRIPTIONAL REPRESSOR"/>
    <property type="match status" value="1"/>
</dbReference>
<dbReference type="PANTHER" id="PTHR30146:SF150">
    <property type="entry name" value="ARABINOSE METABOLISM TRANSCRIPTIONAL REPRESSOR"/>
    <property type="match status" value="1"/>
</dbReference>
<keyword evidence="3" id="KW-0804">Transcription</keyword>
<dbReference type="AlphaFoldDB" id="A0AAE6YNW4"/>
<dbReference type="SUPFAM" id="SSF53822">
    <property type="entry name" value="Periplasmic binding protein-like I"/>
    <property type="match status" value="1"/>
</dbReference>
<keyword evidence="2" id="KW-0238">DNA-binding</keyword>
<evidence type="ECO:0000256" key="3">
    <source>
        <dbReference type="ARBA" id="ARBA00023163"/>
    </source>
</evidence>
<dbReference type="GO" id="GO:0000976">
    <property type="term" value="F:transcription cis-regulatory region binding"/>
    <property type="evidence" value="ECO:0007669"/>
    <property type="project" value="TreeGrafter"/>
</dbReference>
<dbReference type="EMBL" id="CP047628">
    <property type="protein sequence ID" value="QIW59520.1"/>
    <property type="molecule type" value="Genomic_DNA"/>
</dbReference>
<evidence type="ECO:0000313" key="6">
    <source>
        <dbReference type="Proteomes" id="UP000501558"/>
    </source>
</evidence>
<dbReference type="CDD" id="cd01541">
    <property type="entry name" value="PBP1_AraR"/>
    <property type="match status" value="1"/>
</dbReference>
<dbReference type="InterPro" id="IPR033532">
    <property type="entry name" value="AraR_ligand_bind_dom"/>
</dbReference>
<dbReference type="SUPFAM" id="SSF46785">
    <property type="entry name" value="Winged helix' DNA-binding domain"/>
    <property type="match status" value="1"/>
</dbReference>
<dbReference type="SMART" id="SM00345">
    <property type="entry name" value="HTH_GNTR"/>
    <property type="match status" value="1"/>
</dbReference>
<keyword evidence="6" id="KW-1185">Reference proteome</keyword>
<gene>
    <name evidence="5" type="ORF">GU334_01655</name>
</gene>
<dbReference type="Pfam" id="PF13377">
    <property type="entry name" value="Peripla_BP_3"/>
    <property type="match status" value="1"/>
</dbReference>
<dbReference type="InterPro" id="IPR000524">
    <property type="entry name" value="Tscrpt_reg_HTH_GntR"/>
</dbReference>
<dbReference type="Pfam" id="PF00392">
    <property type="entry name" value="GntR"/>
    <property type="match status" value="1"/>
</dbReference>
<organism evidence="5 6">
    <name type="scientific">Pseudolactococcus raffinolactis</name>
    <dbReference type="NCBI Taxonomy" id="1366"/>
    <lineage>
        <taxon>Bacteria</taxon>
        <taxon>Bacillati</taxon>
        <taxon>Bacillota</taxon>
        <taxon>Bacilli</taxon>
        <taxon>Lactobacillales</taxon>
        <taxon>Streptococcaceae</taxon>
        <taxon>Pseudolactococcus</taxon>
    </lineage>
</organism>
<dbReference type="Gene3D" id="3.40.50.2300">
    <property type="match status" value="2"/>
</dbReference>
<proteinExistence type="predicted"/>
<feature type="domain" description="HTH gntR-type" evidence="4">
    <location>
        <begin position="1"/>
        <end position="64"/>
    </location>
</feature>
<dbReference type="CDD" id="cd07377">
    <property type="entry name" value="WHTH_GntR"/>
    <property type="match status" value="1"/>
</dbReference>
<dbReference type="PROSITE" id="PS50949">
    <property type="entry name" value="HTH_GNTR"/>
    <property type="match status" value="1"/>
</dbReference>
<dbReference type="RefSeq" id="WP_167841641.1">
    <property type="nucleotide sequence ID" value="NZ_CP047628.1"/>
</dbReference>
<reference evidence="5 6" key="1">
    <citation type="submission" date="2019-12" db="EMBL/GenBank/DDBJ databases">
        <title>Whole genome sequences of Lactococcus raffinolactis strains isolated from sewage.</title>
        <authorList>
            <person name="Ybazeta G."/>
            <person name="Ross M."/>
            <person name="Brabant-Kirwan D."/>
            <person name="Saleh M."/>
            <person name="Dillon J.A."/>
            <person name="Splinter K."/>
            <person name="Nokhbeh R."/>
        </authorList>
    </citation>
    <scope>NUCLEOTIDE SEQUENCE [LARGE SCALE GENOMIC DNA]</scope>
    <source>
        <strain evidence="5 6">Lr_19_14</strain>
    </source>
</reference>
<sequence>MISDEIKQQIIEGKYKIGETIPTELALQAQYGVSRHTVRQAIGLLSTEGYLRTEKGSGTYVLDFQLKPSNMKDGQNKTIGVMTTYISNYIFPDIIHGIEKALREKGYSLLLSSTNNDVDQEKECLKMMLDRHVEGLIVEPTKSNEFNPNLPYYIQLKENNVPIVMINACYEELSAPYVVMNDVKAGQILTDYLIDKGHTNIGIITKIDDLQGKYRLKGFLKSCEKNKISVAPEQICTYKTGTEEQALHQLKQMIDHGETNSKLSAIICYNDEMASQIIEALKQENKAVPNDISVVGYDDSILSVAGDTEITTISHAKEQMGIDAVATLLKMLSGNNQIENIIYEPQIIERASVFKR</sequence>
<evidence type="ECO:0000313" key="5">
    <source>
        <dbReference type="EMBL" id="QIW59520.1"/>
    </source>
</evidence>
<accession>A0AAE6YNW4</accession>
<dbReference type="InterPro" id="IPR036390">
    <property type="entry name" value="WH_DNA-bd_sf"/>
</dbReference>
<dbReference type="InterPro" id="IPR046335">
    <property type="entry name" value="LacI/GalR-like_sensor"/>
</dbReference>
<evidence type="ECO:0000256" key="1">
    <source>
        <dbReference type="ARBA" id="ARBA00023015"/>
    </source>
</evidence>
<dbReference type="Proteomes" id="UP000501558">
    <property type="component" value="Chromosome"/>
</dbReference>
<name>A0AAE6YNW4_9LACT</name>
<dbReference type="PRINTS" id="PR00035">
    <property type="entry name" value="HTHGNTR"/>
</dbReference>
<keyword evidence="1" id="KW-0805">Transcription regulation</keyword>
<dbReference type="Gene3D" id="1.10.10.10">
    <property type="entry name" value="Winged helix-like DNA-binding domain superfamily/Winged helix DNA-binding domain"/>
    <property type="match status" value="1"/>
</dbReference>
<dbReference type="InterPro" id="IPR036388">
    <property type="entry name" value="WH-like_DNA-bd_sf"/>
</dbReference>
<dbReference type="GO" id="GO:0003700">
    <property type="term" value="F:DNA-binding transcription factor activity"/>
    <property type="evidence" value="ECO:0007669"/>
    <property type="project" value="InterPro"/>
</dbReference>
<protein>
    <submittedName>
        <fullName evidence="5">Substrate-binding domain-containing protein</fullName>
    </submittedName>
</protein>